<dbReference type="AlphaFoldDB" id="M0IMP4"/>
<reference evidence="5 6" key="1">
    <citation type="journal article" date="2014" name="PLoS Genet.">
        <title>Phylogenetically driven sequencing of extremely halophilic archaea reveals strategies for static and dynamic osmo-response.</title>
        <authorList>
            <person name="Becker E.A."/>
            <person name="Seitzer P.M."/>
            <person name="Tritt A."/>
            <person name="Larsen D."/>
            <person name="Krusor M."/>
            <person name="Yao A.I."/>
            <person name="Wu D."/>
            <person name="Madern D."/>
            <person name="Eisen J.A."/>
            <person name="Darling A.E."/>
            <person name="Facciotti M.T."/>
        </authorList>
    </citation>
    <scope>NUCLEOTIDE SEQUENCE [LARGE SCALE GENOMIC DNA]</scope>
    <source>
        <strain evidence="5 6">ATCC BAA-1512</strain>
    </source>
</reference>
<dbReference type="PANTHER" id="PTHR30532:SF1">
    <property type="entry name" value="IRON(3+)-HYDROXAMATE-BINDING PROTEIN FHUD"/>
    <property type="match status" value="1"/>
</dbReference>
<dbReference type="Gene3D" id="3.40.50.1980">
    <property type="entry name" value="Nitrogenase molybdenum iron protein domain"/>
    <property type="match status" value="2"/>
</dbReference>
<dbReference type="PATRIC" id="fig|662479.7.peg.493"/>
<dbReference type="STRING" id="662479.C440_02398"/>
<evidence type="ECO:0000256" key="3">
    <source>
        <dbReference type="ARBA" id="ARBA00022729"/>
    </source>
</evidence>
<evidence type="ECO:0000259" key="4">
    <source>
        <dbReference type="PROSITE" id="PS50983"/>
    </source>
</evidence>
<evidence type="ECO:0000256" key="1">
    <source>
        <dbReference type="ARBA" id="ARBA00004196"/>
    </source>
</evidence>
<proteinExistence type="predicted"/>
<keyword evidence="3" id="KW-0732">Signal</keyword>
<accession>M0IMP4</accession>
<keyword evidence="6" id="KW-1185">Reference proteome</keyword>
<feature type="domain" description="Fe/B12 periplasmic-binding" evidence="4">
    <location>
        <begin position="15"/>
        <end position="309"/>
    </location>
</feature>
<comment type="subcellular location">
    <subcellularLocation>
        <location evidence="1">Cell envelope</location>
    </subcellularLocation>
</comment>
<dbReference type="InterPro" id="IPR051313">
    <property type="entry name" value="Bact_iron-sidero_bind"/>
</dbReference>
<dbReference type="InterPro" id="IPR002491">
    <property type="entry name" value="ABC_transptr_periplasmic_BD"/>
</dbReference>
<comment type="caution">
    <text evidence="5">The sequence shown here is derived from an EMBL/GenBank/DDBJ whole genome shotgun (WGS) entry which is preliminary data.</text>
</comment>
<dbReference type="PROSITE" id="PS50983">
    <property type="entry name" value="FE_B12_PBP"/>
    <property type="match status" value="1"/>
</dbReference>
<dbReference type="RefSeq" id="WP_008317903.1">
    <property type="nucleotide sequence ID" value="NZ_AOLN01000004.1"/>
</dbReference>
<dbReference type="EMBL" id="AOLN01000004">
    <property type="protein sequence ID" value="ELZ98061.1"/>
    <property type="molecule type" value="Genomic_DNA"/>
</dbReference>
<dbReference type="PANTHER" id="PTHR30532">
    <property type="entry name" value="IRON III DICITRATE-BINDING PERIPLASMIC PROTEIN"/>
    <property type="match status" value="1"/>
</dbReference>
<gene>
    <name evidence="5" type="ORF">C440_02398</name>
</gene>
<name>M0IMP4_9EURY</name>
<keyword evidence="2" id="KW-0813">Transport</keyword>
<evidence type="ECO:0000313" key="5">
    <source>
        <dbReference type="EMBL" id="ELZ98061.1"/>
    </source>
</evidence>
<evidence type="ECO:0000256" key="2">
    <source>
        <dbReference type="ARBA" id="ARBA00022448"/>
    </source>
</evidence>
<dbReference type="Proteomes" id="UP000011550">
    <property type="component" value="Unassembled WGS sequence"/>
</dbReference>
<sequence length="340" mass="37860">MSPAGTVEFEEPPERVLTILPHHADMAIAAGHGDAVSAMLYSPGYNGEIWSKFLTHLDGVSADWTGLPGSWNPSKELLYELDNDLHLADPAYMTTMQGWGTEDVEEIGENVGPWFGNTLSNANKEPPADWADDYEYYTLWQIFEKVAQVFQAEARYDALATVHNDLVQTISSNLPPKDERPTVAMVILAQSEDSMYVYALNGPGFLTAHTRPLGAIDVFADVQTESTVDFEALIEADPDAILCLAGMSDYRHVTKVRERLGGDPATRTLSAVQNERIYTQGGRNQGPLMNLFQLEMTAKQLYPEQFGEWPTYTEGAYPEIPEDEQLFDRQRVADIINGDF</sequence>
<evidence type="ECO:0000313" key="6">
    <source>
        <dbReference type="Proteomes" id="UP000011550"/>
    </source>
</evidence>
<dbReference type="SUPFAM" id="SSF53807">
    <property type="entry name" value="Helical backbone' metal receptor"/>
    <property type="match status" value="1"/>
</dbReference>
<dbReference type="Pfam" id="PF01497">
    <property type="entry name" value="Peripla_BP_2"/>
    <property type="match status" value="1"/>
</dbReference>
<organism evidence="5 6">
    <name type="scientific">Haloferax mucosum ATCC BAA-1512</name>
    <dbReference type="NCBI Taxonomy" id="662479"/>
    <lineage>
        <taxon>Archaea</taxon>
        <taxon>Methanobacteriati</taxon>
        <taxon>Methanobacteriota</taxon>
        <taxon>Stenosarchaea group</taxon>
        <taxon>Halobacteria</taxon>
        <taxon>Halobacteriales</taxon>
        <taxon>Haloferacaceae</taxon>
        <taxon>Haloferax</taxon>
    </lineage>
</organism>
<protein>
    <recommendedName>
        <fullName evidence="4">Fe/B12 periplasmic-binding domain-containing protein</fullName>
    </recommendedName>
</protein>